<dbReference type="OrthoDB" id="3637487at2759"/>
<dbReference type="VEuPathDB" id="FungiDB:ASPGLDRAFT_49247"/>
<evidence type="ECO:0000313" key="3">
    <source>
        <dbReference type="Proteomes" id="UP000184300"/>
    </source>
</evidence>
<dbReference type="InterPro" id="IPR036047">
    <property type="entry name" value="F-box-like_dom_sf"/>
</dbReference>
<gene>
    <name evidence="2" type="ORF">ASPGLDRAFT_49247</name>
</gene>
<feature type="domain" description="F-box" evidence="1">
    <location>
        <begin position="1"/>
        <end position="49"/>
    </location>
</feature>
<evidence type="ECO:0000259" key="1">
    <source>
        <dbReference type="PROSITE" id="PS50181"/>
    </source>
</evidence>
<dbReference type="Proteomes" id="UP000184300">
    <property type="component" value="Unassembled WGS sequence"/>
</dbReference>
<keyword evidence="3" id="KW-1185">Reference proteome</keyword>
<dbReference type="STRING" id="1160497.A0A1L9VEZ4"/>
<dbReference type="RefSeq" id="XP_022399162.1">
    <property type="nucleotide sequence ID" value="XM_022547058.1"/>
</dbReference>
<dbReference type="GeneID" id="34463319"/>
<dbReference type="AlphaFoldDB" id="A0A1L9VEZ4"/>
<sequence length="309" mass="35566">MPLQNLPVEIICKILHVVGSYELRKQKTVCKWWYTLAEPILLETVILTATRLTQMTEQRHAKLRVWVKSLIVDMCRFEHWPGEKGNGALDDILMLQYCRLSSFSFRAHIEHAGVPLAPRINYLSKWSPARFLDAPWLSKLSGLEIDTCGSEFKNGIHVCPKLALKIPRLQYVRLRMLRVCPEIFDLQYQDSARPSKIKSIIIKVSFKEMDRFTAGFSTHCTESKGGRVLYNDMVRTATEMAKQTQSLKVLNILIHNFPKEMVVKDCIAGTKMLISDERDWDWSDKGWECPDNEVLARDLSDSDIEGHAL</sequence>
<dbReference type="SUPFAM" id="SSF81383">
    <property type="entry name" value="F-box domain"/>
    <property type="match status" value="1"/>
</dbReference>
<dbReference type="InterPro" id="IPR001810">
    <property type="entry name" value="F-box_dom"/>
</dbReference>
<dbReference type="EMBL" id="KV878902">
    <property type="protein sequence ID" value="OJJ82464.1"/>
    <property type="molecule type" value="Genomic_DNA"/>
</dbReference>
<accession>A0A1L9VEZ4</accession>
<name>A0A1L9VEZ4_ASPGL</name>
<reference evidence="3" key="1">
    <citation type="journal article" date="2017" name="Genome Biol.">
        <title>Comparative genomics reveals high biological diversity and specific adaptations in the industrially and medically important fungal genus Aspergillus.</title>
        <authorList>
            <person name="de Vries R.P."/>
            <person name="Riley R."/>
            <person name="Wiebenga A."/>
            <person name="Aguilar-Osorio G."/>
            <person name="Amillis S."/>
            <person name="Uchima C.A."/>
            <person name="Anderluh G."/>
            <person name="Asadollahi M."/>
            <person name="Askin M."/>
            <person name="Barry K."/>
            <person name="Battaglia E."/>
            <person name="Bayram O."/>
            <person name="Benocci T."/>
            <person name="Braus-Stromeyer S.A."/>
            <person name="Caldana C."/>
            <person name="Canovas D."/>
            <person name="Cerqueira G.C."/>
            <person name="Chen F."/>
            <person name="Chen W."/>
            <person name="Choi C."/>
            <person name="Clum A."/>
            <person name="Dos Santos R.A."/>
            <person name="Damasio A.R."/>
            <person name="Diallinas G."/>
            <person name="Emri T."/>
            <person name="Fekete E."/>
            <person name="Flipphi M."/>
            <person name="Freyberg S."/>
            <person name="Gallo A."/>
            <person name="Gournas C."/>
            <person name="Habgood R."/>
            <person name="Hainaut M."/>
            <person name="Harispe M.L."/>
            <person name="Henrissat B."/>
            <person name="Hilden K.S."/>
            <person name="Hope R."/>
            <person name="Hossain A."/>
            <person name="Karabika E."/>
            <person name="Karaffa L."/>
            <person name="Karanyi Z."/>
            <person name="Krasevec N."/>
            <person name="Kuo A."/>
            <person name="Kusch H."/>
            <person name="LaButti K."/>
            <person name="Lagendijk E.L."/>
            <person name="Lapidus A."/>
            <person name="Levasseur A."/>
            <person name="Lindquist E."/>
            <person name="Lipzen A."/>
            <person name="Logrieco A.F."/>
            <person name="MacCabe A."/>
            <person name="Maekelae M.R."/>
            <person name="Malavazi I."/>
            <person name="Melin P."/>
            <person name="Meyer V."/>
            <person name="Mielnichuk N."/>
            <person name="Miskei M."/>
            <person name="Molnar A.P."/>
            <person name="Mule G."/>
            <person name="Ngan C.Y."/>
            <person name="Orejas M."/>
            <person name="Orosz E."/>
            <person name="Ouedraogo J.P."/>
            <person name="Overkamp K.M."/>
            <person name="Park H.-S."/>
            <person name="Perrone G."/>
            <person name="Piumi F."/>
            <person name="Punt P.J."/>
            <person name="Ram A.F."/>
            <person name="Ramon A."/>
            <person name="Rauscher S."/>
            <person name="Record E."/>
            <person name="Riano-Pachon D.M."/>
            <person name="Robert V."/>
            <person name="Roehrig J."/>
            <person name="Ruller R."/>
            <person name="Salamov A."/>
            <person name="Salih N.S."/>
            <person name="Samson R.A."/>
            <person name="Sandor E."/>
            <person name="Sanguinetti M."/>
            <person name="Schuetze T."/>
            <person name="Sepcic K."/>
            <person name="Shelest E."/>
            <person name="Sherlock G."/>
            <person name="Sophianopoulou V."/>
            <person name="Squina F.M."/>
            <person name="Sun H."/>
            <person name="Susca A."/>
            <person name="Todd R.B."/>
            <person name="Tsang A."/>
            <person name="Unkles S.E."/>
            <person name="van de Wiele N."/>
            <person name="van Rossen-Uffink D."/>
            <person name="Oliveira J.V."/>
            <person name="Vesth T.C."/>
            <person name="Visser J."/>
            <person name="Yu J.-H."/>
            <person name="Zhou M."/>
            <person name="Andersen M.R."/>
            <person name="Archer D.B."/>
            <person name="Baker S.E."/>
            <person name="Benoit I."/>
            <person name="Brakhage A.A."/>
            <person name="Braus G.H."/>
            <person name="Fischer R."/>
            <person name="Frisvad J.C."/>
            <person name="Goldman G.H."/>
            <person name="Houbraken J."/>
            <person name="Oakley B."/>
            <person name="Pocsi I."/>
            <person name="Scazzocchio C."/>
            <person name="Seiboth B."/>
            <person name="vanKuyk P.A."/>
            <person name="Wortman J."/>
            <person name="Dyer P.S."/>
            <person name="Grigoriev I.V."/>
        </authorList>
    </citation>
    <scope>NUCLEOTIDE SEQUENCE [LARGE SCALE GENOMIC DNA]</scope>
    <source>
        <strain evidence="3">CBS 516.65</strain>
    </source>
</reference>
<protein>
    <recommendedName>
        <fullName evidence="1">F-box domain-containing protein</fullName>
    </recommendedName>
</protein>
<dbReference type="PROSITE" id="PS50181">
    <property type="entry name" value="FBOX"/>
    <property type="match status" value="1"/>
</dbReference>
<organism evidence="2 3">
    <name type="scientific">Aspergillus glaucus CBS 516.65</name>
    <dbReference type="NCBI Taxonomy" id="1160497"/>
    <lineage>
        <taxon>Eukaryota</taxon>
        <taxon>Fungi</taxon>
        <taxon>Dikarya</taxon>
        <taxon>Ascomycota</taxon>
        <taxon>Pezizomycotina</taxon>
        <taxon>Eurotiomycetes</taxon>
        <taxon>Eurotiomycetidae</taxon>
        <taxon>Eurotiales</taxon>
        <taxon>Aspergillaceae</taxon>
        <taxon>Aspergillus</taxon>
        <taxon>Aspergillus subgen. Aspergillus</taxon>
    </lineage>
</organism>
<proteinExistence type="predicted"/>
<evidence type="ECO:0000313" key="2">
    <source>
        <dbReference type="EMBL" id="OJJ82464.1"/>
    </source>
</evidence>